<dbReference type="CDD" id="cd19180">
    <property type="entry name" value="SET_SpSET10-like"/>
    <property type="match status" value="1"/>
</dbReference>
<dbReference type="InterPro" id="IPR046341">
    <property type="entry name" value="SET_dom_sf"/>
</dbReference>
<dbReference type="Gene3D" id="3.90.1410.10">
    <property type="entry name" value="set domain protein methyltransferase, domain 1"/>
    <property type="match status" value="1"/>
</dbReference>
<dbReference type="PANTHER" id="PTHR13271:SF147">
    <property type="entry name" value="PROTEIN-LYSINE N-METHYLTRANSFERASE EFM1-RELATED"/>
    <property type="match status" value="1"/>
</dbReference>
<dbReference type="PANTHER" id="PTHR13271">
    <property type="entry name" value="UNCHARACTERIZED PUTATIVE METHYLTRANSFERASE"/>
    <property type="match status" value="1"/>
</dbReference>
<dbReference type="InterPro" id="IPR044432">
    <property type="entry name" value="Set10/Efm1_SET"/>
</dbReference>
<accession>A0AA43QVY5</accession>
<dbReference type="SUPFAM" id="SSF82199">
    <property type="entry name" value="SET domain"/>
    <property type="match status" value="1"/>
</dbReference>
<name>A0AA43QVY5_9LECA</name>
<evidence type="ECO:0000313" key="2">
    <source>
        <dbReference type="Proteomes" id="UP001161017"/>
    </source>
</evidence>
<keyword evidence="2" id="KW-1185">Reference proteome</keyword>
<reference evidence="1" key="1">
    <citation type="journal article" date="2023" name="Genome Biol. Evol.">
        <title>First Whole Genome Sequence and Flow Cytometry Genome Size Data for the Lichen-Forming Fungus Ramalina farinacea (Ascomycota).</title>
        <authorList>
            <person name="Llewellyn T."/>
            <person name="Mian S."/>
            <person name="Hill R."/>
            <person name="Leitch I.J."/>
            <person name="Gaya E."/>
        </authorList>
    </citation>
    <scope>NUCLEOTIDE SEQUENCE</scope>
    <source>
        <strain evidence="1">LIQ254RAFAR</strain>
    </source>
</reference>
<dbReference type="GO" id="GO:0016279">
    <property type="term" value="F:protein-lysine N-methyltransferase activity"/>
    <property type="evidence" value="ECO:0007669"/>
    <property type="project" value="InterPro"/>
</dbReference>
<comment type="caution">
    <text evidence="1">The sequence shown here is derived from an EMBL/GenBank/DDBJ whole genome shotgun (WGS) entry which is preliminary data.</text>
</comment>
<gene>
    <name evidence="1" type="ORF">OHK93_003099</name>
</gene>
<sequence length="493" mass="55891">MDLTTFLDWFTSNGGFINPLAELHHSDGYHLRVKLDGKSIVPDEDESASKIIFCPHKLTISFLNARKSLLLQRLKGKGFSQTIVLRLFLIEQHLLGTQSFWYPYIKCLPSPECKRGFHTPMWWEADELAWLKGTNLGRAAAEREKGWQNEFHSALKILRNQNEQKTWDKWTWDLYLWAATMLSSRSFTASALSDPTIDSPVLIPGLDMLNHSESAKVDWEFGSDGSIIKTEEVIEAGKEIFNNYGPKSNAELIIGYGFCKSDTGGDTIDLGFNAATSKAIRSLREQRHISESDDSWDGVEQHCVYFDSSRPSPTAESTKKVGSRMAHTYSPRFLENFSIAVENKRERDRGGFIWARFQDSFKVGSEDLCRNKLHVVTAIYMLLENTVSSILENTTTLQDPNSITPSSRYRYQLASTYRSGQLAILTGVLIELRGMLQPLLNDQSLILRLDYTLNDGPKALRKDFRSLIHVALGSRDPVKIQERGGEECAFALW</sequence>
<organism evidence="1 2">
    <name type="scientific">Ramalina farinacea</name>
    <dbReference type="NCBI Taxonomy" id="258253"/>
    <lineage>
        <taxon>Eukaryota</taxon>
        <taxon>Fungi</taxon>
        <taxon>Dikarya</taxon>
        <taxon>Ascomycota</taxon>
        <taxon>Pezizomycotina</taxon>
        <taxon>Lecanoromycetes</taxon>
        <taxon>OSLEUM clade</taxon>
        <taxon>Lecanoromycetidae</taxon>
        <taxon>Lecanorales</taxon>
        <taxon>Lecanorineae</taxon>
        <taxon>Ramalinaceae</taxon>
        <taxon>Ramalina</taxon>
    </lineage>
</organism>
<evidence type="ECO:0008006" key="3">
    <source>
        <dbReference type="Google" id="ProtNLM"/>
    </source>
</evidence>
<dbReference type="EMBL" id="JAPUFD010000016">
    <property type="protein sequence ID" value="MDI1491888.1"/>
    <property type="molecule type" value="Genomic_DNA"/>
</dbReference>
<dbReference type="InterPro" id="IPR050600">
    <property type="entry name" value="SETD3_SETD6_MTase"/>
</dbReference>
<evidence type="ECO:0000313" key="1">
    <source>
        <dbReference type="EMBL" id="MDI1491888.1"/>
    </source>
</evidence>
<protein>
    <recommendedName>
        <fullName evidence="3">SET domain-containing protein</fullName>
    </recommendedName>
</protein>
<proteinExistence type="predicted"/>
<dbReference type="AlphaFoldDB" id="A0AA43QVY5"/>
<dbReference type="Proteomes" id="UP001161017">
    <property type="component" value="Unassembled WGS sequence"/>
</dbReference>
<dbReference type="GO" id="GO:0005634">
    <property type="term" value="C:nucleus"/>
    <property type="evidence" value="ECO:0007669"/>
    <property type="project" value="TreeGrafter"/>
</dbReference>